<sequence>MDLQEVKNFLRVDSTADDALINSLIKSSDQYLKGAGCDSTANLELYEQAQKILITHWYQNRTAALVGTMSHLVDFSLQSIILSLKSFKSGMSTTDQEG</sequence>
<reference evidence="1" key="2">
    <citation type="submission" date="2020-09" db="EMBL/GenBank/DDBJ databases">
        <authorList>
            <person name="Sun Q."/>
            <person name="Zhou Y."/>
        </authorList>
    </citation>
    <scope>NUCLEOTIDE SEQUENCE</scope>
    <source>
        <strain evidence="1">CGMCC 1.12777</strain>
    </source>
</reference>
<dbReference type="InterPro" id="IPR006450">
    <property type="entry name" value="Phage_HK97_gp6-like"/>
</dbReference>
<dbReference type="Gene3D" id="1.10.3230.30">
    <property type="entry name" value="Phage gp6-like head-tail connector protein"/>
    <property type="match status" value="1"/>
</dbReference>
<dbReference type="NCBIfam" id="TIGR01560">
    <property type="entry name" value="put_DNA_pack"/>
    <property type="match status" value="1"/>
</dbReference>
<reference evidence="1" key="1">
    <citation type="journal article" date="2014" name="Int. J. Syst. Evol. Microbiol.">
        <title>Complete genome sequence of Corynebacterium casei LMG S-19264T (=DSM 44701T), isolated from a smear-ripened cheese.</title>
        <authorList>
            <consortium name="US DOE Joint Genome Institute (JGI-PGF)"/>
            <person name="Walter F."/>
            <person name="Albersmeier A."/>
            <person name="Kalinowski J."/>
            <person name="Ruckert C."/>
        </authorList>
    </citation>
    <scope>NUCLEOTIDE SEQUENCE</scope>
    <source>
        <strain evidence="1">CGMCC 1.12777</strain>
    </source>
</reference>
<dbReference type="CDD" id="cd08054">
    <property type="entry name" value="gp6"/>
    <property type="match status" value="1"/>
</dbReference>
<dbReference type="Pfam" id="PF05135">
    <property type="entry name" value="Phage_connect_1"/>
    <property type="match status" value="1"/>
</dbReference>
<dbReference type="EMBL" id="BMFV01000018">
    <property type="protein sequence ID" value="GGH83568.1"/>
    <property type="molecule type" value="Genomic_DNA"/>
</dbReference>
<proteinExistence type="predicted"/>
<dbReference type="Proteomes" id="UP000656813">
    <property type="component" value="Unassembled WGS sequence"/>
</dbReference>
<evidence type="ECO:0000313" key="1">
    <source>
        <dbReference type="EMBL" id="GGH83568.1"/>
    </source>
</evidence>
<evidence type="ECO:0000313" key="2">
    <source>
        <dbReference type="Proteomes" id="UP000656813"/>
    </source>
</evidence>
<organism evidence="1 2">
    <name type="scientific">Pullulanibacillus pueri</name>
    <dbReference type="NCBI Taxonomy" id="1437324"/>
    <lineage>
        <taxon>Bacteria</taxon>
        <taxon>Bacillati</taxon>
        <taxon>Bacillota</taxon>
        <taxon>Bacilli</taxon>
        <taxon>Bacillales</taxon>
        <taxon>Sporolactobacillaceae</taxon>
        <taxon>Pullulanibacillus</taxon>
    </lineage>
</organism>
<gene>
    <name evidence="1" type="ORF">GCM10007096_24630</name>
</gene>
<dbReference type="AlphaFoldDB" id="A0A8J3EMJ7"/>
<accession>A0A8J3EMJ7</accession>
<comment type="caution">
    <text evidence="1">The sequence shown here is derived from an EMBL/GenBank/DDBJ whole genome shotgun (WGS) entry which is preliminary data.</text>
</comment>
<evidence type="ECO:0008006" key="3">
    <source>
        <dbReference type="Google" id="ProtNLM"/>
    </source>
</evidence>
<dbReference type="InterPro" id="IPR021146">
    <property type="entry name" value="Phage_gp6-like_head-tail"/>
</dbReference>
<protein>
    <recommendedName>
        <fullName evidence="3">Phage gp6-like head-tail connector protein</fullName>
    </recommendedName>
</protein>
<name>A0A8J3EMJ7_9BACL</name>
<dbReference type="RefSeq" id="WP_188497670.1">
    <property type="nucleotide sequence ID" value="NZ_BMFV01000018.1"/>
</dbReference>
<keyword evidence="2" id="KW-1185">Reference proteome</keyword>